<evidence type="ECO:0000313" key="8">
    <source>
        <dbReference type="EMBL" id="TPG30018.1"/>
    </source>
</evidence>
<evidence type="ECO:0000259" key="6">
    <source>
        <dbReference type="Pfam" id="PF03865"/>
    </source>
</evidence>
<gene>
    <name evidence="8" type="ORF">EAH82_00470</name>
</gene>
<dbReference type="EMBL" id="RCZI01000001">
    <property type="protein sequence ID" value="TPG30018.1"/>
    <property type="molecule type" value="Genomic_DNA"/>
</dbReference>
<sequence length="562" mass="59624">MPMRYHRVGLALALAGTVSTLYAQTPAGNPLSQLPAPAPVPSPAEPAPQVDVRTPAGPAAGRLAQSFVPTRFDIEGVNALAFADVARRFAPLVGKPTTPAQLVAVAAEVTTAYKDVGLPLSFVYIPDQSFAGGVVRVVAVEGYIASVRIEGDAGPAEPKLREMAERLLADRPMRLANFERVTQLLTRLPGLSVAAEASMPGTTDGATALVLKVKRQPYNVSVGADLRQPTSRAVLTGVWNDPLLAGSQLSASTLLGNYSREKLLTLGYSQLVGSDGLTLKAQATRYDGYPDQRYGEGAPLERRNDNRRVELSAAYPLLLNARTSVTLSGGFYGVDNTDDYRVPATGVTLTDQTRVRALFAQLAYADAQPERARSASLMLAHGLDALGASATLRSNVPALSGPGSSKLDFTRLSLDASQRDRFASQWGTAFGVGAQYSPHSLAASERVAFGGARFGRGYAAGDGAGDSGWGVSAELNRAFRTDGQWLKQVEPYLLLEAARVSTRLGRPSPEQLRSVALGIRLTDAKHYNLDLAVAKPTGDASIDNPQRKVRLSVQLSYQLAGL</sequence>
<evidence type="ECO:0000256" key="4">
    <source>
        <dbReference type="SAM" id="MobiDB-lite"/>
    </source>
</evidence>
<dbReference type="RefSeq" id="WP_140837892.1">
    <property type="nucleotide sequence ID" value="NZ_RCZI01000001.1"/>
</dbReference>
<evidence type="ECO:0000313" key="9">
    <source>
        <dbReference type="Proteomes" id="UP000319212"/>
    </source>
</evidence>
<dbReference type="PANTHER" id="PTHR34597">
    <property type="entry name" value="SLR1661 PROTEIN"/>
    <property type="match status" value="1"/>
</dbReference>
<reference evidence="8 9" key="1">
    <citation type="journal article" date="2019" name="Environ. Microbiol.">
        <title>Species interactions and distinct microbial communities in high Arctic permafrost affected cryosols are associated with the CH4 and CO2 gas fluxes.</title>
        <authorList>
            <person name="Altshuler I."/>
            <person name="Hamel J."/>
            <person name="Turney S."/>
            <person name="Magnuson E."/>
            <person name="Levesque R."/>
            <person name="Greer C."/>
            <person name="Whyte L.G."/>
        </authorList>
    </citation>
    <scope>NUCLEOTIDE SEQUENCE [LARGE SCALE GENOMIC DNA]</scope>
    <source>
        <strain evidence="8 9">S06.C</strain>
    </source>
</reference>
<keyword evidence="3" id="KW-0998">Cell outer membrane</keyword>
<evidence type="ECO:0000259" key="7">
    <source>
        <dbReference type="Pfam" id="PF08479"/>
    </source>
</evidence>
<name>A0A502DWV2_9BURK</name>
<protein>
    <submittedName>
        <fullName evidence="8">ShlB/FhaC/HecB family hemolysin secretion/activation protein</fullName>
    </submittedName>
</protein>
<keyword evidence="1" id="KW-0472">Membrane</keyword>
<organism evidence="8 9">
    <name type="scientific">Variovorax guangxiensis</name>
    <dbReference type="NCBI Taxonomy" id="1775474"/>
    <lineage>
        <taxon>Bacteria</taxon>
        <taxon>Pseudomonadati</taxon>
        <taxon>Pseudomonadota</taxon>
        <taxon>Betaproteobacteria</taxon>
        <taxon>Burkholderiales</taxon>
        <taxon>Comamonadaceae</taxon>
        <taxon>Variovorax</taxon>
    </lineage>
</organism>
<feature type="signal peptide" evidence="5">
    <location>
        <begin position="1"/>
        <end position="23"/>
    </location>
</feature>
<dbReference type="Gene3D" id="2.40.160.50">
    <property type="entry name" value="membrane protein fhac: a member of the omp85/tpsb transporter family"/>
    <property type="match status" value="1"/>
</dbReference>
<dbReference type="InterPro" id="IPR013686">
    <property type="entry name" value="Polypept-transport_assoc_ShlB"/>
</dbReference>
<feature type="region of interest" description="Disordered" evidence="4">
    <location>
        <begin position="30"/>
        <end position="55"/>
    </location>
</feature>
<feature type="compositionally biased region" description="Pro residues" evidence="4">
    <location>
        <begin position="36"/>
        <end position="46"/>
    </location>
</feature>
<evidence type="ECO:0000256" key="3">
    <source>
        <dbReference type="ARBA" id="ARBA00023237"/>
    </source>
</evidence>
<dbReference type="Pfam" id="PF03865">
    <property type="entry name" value="ShlB"/>
    <property type="match status" value="1"/>
</dbReference>
<comment type="caution">
    <text evidence="8">The sequence shown here is derived from an EMBL/GenBank/DDBJ whole genome shotgun (WGS) entry which is preliminary data.</text>
</comment>
<feature type="domain" description="Haemolysin activator HlyB C-terminal" evidence="6">
    <location>
        <begin position="259"/>
        <end position="521"/>
    </location>
</feature>
<evidence type="ECO:0000256" key="1">
    <source>
        <dbReference type="ARBA" id="ARBA00022452"/>
    </source>
</evidence>
<evidence type="ECO:0000256" key="5">
    <source>
        <dbReference type="SAM" id="SignalP"/>
    </source>
</evidence>
<dbReference type="InterPro" id="IPR051544">
    <property type="entry name" value="TPS_OM_transporter"/>
</dbReference>
<dbReference type="GO" id="GO:0098046">
    <property type="term" value="C:type V protein secretion system complex"/>
    <property type="evidence" value="ECO:0007669"/>
    <property type="project" value="TreeGrafter"/>
</dbReference>
<dbReference type="Pfam" id="PF08479">
    <property type="entry name" value="POTRA_2"/>
    <property type="match status" value="1"/>
</dbReference>
<dbReference type="Gene3D" id="3.10.20.310">
    <property type="entry name" value="membrane protein fhac"/>
    <property type="match status" value="1"/>
</dbReference>
<keyword evidence="5" id="KW-0732">Signal</keyword>
<keyword evidence="1" id="KW-1134">Transmembrane beta strand</keyword>
<dbReference type="InterPro" id="IPR005565">
    <property type="entry name" value="Hemolysn_activator_HlyB_C"/>
</dbReference>
<proteinExistence type="predicted"/>
<feature type="domain" description="Polypeptide-transport-associated ShlB-type" evidence="7">
    <location>
        <begin position="68"/>
        <end position="142"/>
    </location>
</feature>
<feature type="chain" id="PRO_5021284789" evidence="5">
    <location>
        <begin position="24"/>
        <end position="562"/>
    </location>
</feature>
<keyword evidence="2" id="KW-0812">Transmembrane</keyword>
<accession>A0A502DWV2</accession>
<evidence type="ECO:0000256" key="2">
    <source>
        <dbReference type="ARBA" id="ARBA00022692"/>
    </source>
</evidence>
<dbReference type="GO" id="GO:0046819">
    <property type="term" value="P:protein secretion by the type V secretion system"/>
    <property type="evidence" value="ECO:0007669"/>
    <property type="project" value="TreeGrafter"/>
</dbReference>
<dbReference type="OrthoDB" id="5753546at2"/>
<dbReference type="AlphaFoldDB" id="A0A502DWV2"/>
<dbReference type="GO" id="GO:0008320">
    <property type="term" value="F:protein transmembrane transporter activity"/>
    <property type="evidence" value="ECO:0007669"/>
    <property type="project" value="TreeGrafter"/>
</dbReference>
<dbReference type="Proteomes" id="UP000319212">
    <property type="component" value="Unassembled WGS sequence"/>
</dbReference>
<dbReference type="PANTHER" id="PTHR34597:SF6">
    <property type="entry name" value="BLR6126 PROTEIN"/>
    <property type="match status" value="1"/>
</dbReference>